<evidence type="ECO:0000256" key="1">
    <source>
        <dbReference type="SAM" id="MobiDB-lite"/>
    </source>
</evidence>
<sequence length="42" mass="4718">MTDPERAVDCRDPWWTPLPPRPGRSHGPVTDGTGRRRAGEHP</sequence>
<feature type="compositionally biased region" description="Basic and acidic residues" evidence="1">
    <location>
        <begin position="1"/>
        <end position="12"/>
    </location>
</feature>
<gene>
    <name evidence="2" type="ORF">FHU37_004079</name>
</gene>
<evidence type="ECO:0000313" key="2">
    <source>
        <dbReference type="EMBL" id="NYI07136.1"/>
    </source>
</evidence>
<name>A0A852ZXR8_9ACTN</name>
<organism evidence="2 3">
    <name type="scientific">Allostreptomyces psammosilenae</name>
    <dbReference type="NCBI Taxonomy" id="1892865"/>
    <lineage>
        <taxon>Bacteria</taxon>
        <taxon>Bacillati</taxon>
        <taxon>Actinomycetota</taxon>
        <taxon>Actinomycetes</taxon>
        <taxon>Kitasatosporales</taxon>
        <taxon>Streptomycetaceae</taxon>
        <taxon>Allostreptomyces</taxon>
    </lineage>
</organism>
<dbReference type="Proteomes" id="UP000567795">
    <property type="component" value="Unassembled WGS sequence"/>
</dbReference>
<evidence type="ECO:0000313" key="3">
    <source>
        <dbReference type="Proteomes" id="UP000567795"/>
    </source>
</evidence>
<dbReference type="RefSeq" id="WP_281394668.1">
    <property type="nucleotide sequence ID" value="NZ_JACBZD010000001.1"/>
</dbReference>
<protein>
    <submittedName>
        <fullName evidence="2">Uncharacterized protein</fullName>
    </submittedName>
</protein>
<dbReference type="AlphaFoldDB" id="A0A852ZXR8"/>
<keyword evidence="3" id="KW-1185">Reference proteome</keyword>
<feature type="compositionally biased region" description="Basic and acidic residues" evidence="1">
    <location>
        <begin position="33"/>
        <end position="42"/>
    </location>
</feature>
<proteinExistence type="predicted"/>
<comment type="caution">
    <text evidence="2">The sequence shown here is derived from an EMBL/GenBank/DDBJ whole genome shotgun (WGS) entry which is preliminary data.</text>
</comment>
<reference evidence="2 3" key="1">
    <citation type="submission" date="2020-07" db="EMBL/GenBank/DDBJ databases">
        <title>Sequencing the genomes of 1000 actinobacteria strains.</title>
        <authorList>
            <person name="Klenk H.-P."/>
        </authorList>
    </citation>
    <scope>NUCLEOTIDE SEQUENCE [LARGE SCALE GENOMIC DNA]</scope>
    <source>
        <strain evidence="2 3">DSM 42178</strain>
    </source>
</reference>
<feature type="region of interest" description="Disordered" evidence="1">
    <location>
        <begin position="1"/>
        <end position="42"/>
    </location>
</feature>
<dbReference type="EMBL" id="JACBZD010000001">
    <property type="protein sequence ID" value="NYI07136.1"/>
    <property type="molecule type" value="Genomic_DNA"/>
</dbReference>
<accession>A0A852ZXR8</accession>